<accession>A0ABS7PZG4</accession>
<dbReference type="EMBL" id="JAINVV010000013">
    <property type="protein sequence ID" value="MBY8825722.1"/>
    <property type="molecule type" value="Genomic_DNA"/>
</dbReference>
<dbReference type="InterPro" id="IPR000073">
    <property type="entry name" value="AB_hydrolase_1"/>
</dbReference>
<protein>
    <submittedName>
        <fullName evidence="2">3-oxoadipate enol-lactonase</fullName>
        <ecNumber evidence="2">3.1.1.24</ecNumber>
    </submittedName>
</protein>
<keyword evidence="2" id="KW-0378">Hydrolase</keyword>
<dbReference type="InterPro" id="IPR026968">
    <property type="entry name" value="PcaD/CatD"/>
</dbReference>
<evidence type="ECO:0000259" key="1">
    <source>
        <dbReference type="Pfam" id="PF12697"/>
    </source>
</evidence>
<dbReference type="Proteomes" id="UP000706039">
    <property type="component" value="Unassembled WGS sequence"/>
</dbReference>
<dbReference type="GO" id="GO:0047570">
    <property type="term" value="F:3-oxoadipate enol-lactonase activity"/>
    <property type="evidence" value="ECO:0007669"/>
    <property type="project" value="UniProtKB-EC"/>
</dbReference>
<dbReference type="NCBIfam" id="TIGR02427">
    <property type="entry name" value="protocat_pcaD"/>
    <property type="match status" value="1"/>
</dbReference>
<dbReference type="PRINTS" id="PR00111">
    <property type="entry name" value="ABHYDROLASE"/>
</dbReference>
<evidence type="ECO:0000313" key="3">
    <source>
        <dbReference type="Proteomes" id="UP000706039"/>
    </source>
</evidence>
<keyword evidence="3" id="KW-1185">Reference proteome</keyword>
<dbReference type="EC" id="3.1.1.24" evidence="2"/>
<dbReference type="InterPro" id="IPR029058">
    <property type="entry name" value="AB_hydrolase_fold"/>
</dbReference>
<sequence length="261" mass="27418">MTEGIAPMSDSCPIAWRIDGPGDAPILLLSNSLGTTTDMWAPQLAALTARHRVLRYDSRGHGRSGAPAGDYTLDRLGLDAVELLDSLGIAAVDVCGLSLGGMVGQWLGVHQPERIGRLIIANSSAYMGPPSAWHDRIALVRAHGMAAIADAVTERWFTPEFRATSPDAVDTIRSMLLTTAPDGYCGACAAIAAMDMRPLLPRIARPVLVIGGLRDPATPPDHARALAAGIAGSQLVELPAAHLSNVELPECFTEAVTGFLA</sequence>
<dbReference type="PANTHER" id="PTHR43433">
    <property type="entry name" value="HYDROLASE, ALPHA/BETA FOLD FAMILY PROTEIN"/>
    <property type="match status" value="1"/>
</dbReference>
<dbReference type="Gene3D" id="3.40.50.1820">
    <property type="entry name" value="alpha/beta hydrolase"/>
    <property type="match status" value="1"/>
</dbReference>
<dbReference type="InterPro" id="IPR050471">
    <property type="entry name" value="AB_hydrolase"/>
</dbReference>
<feature type="domain" description="AB hydrolase-1" evidence="1">
    <location>
        <begin position="31"/>
        <end position="247"/>
    </location>
</feature>
<comment type="caution">
    <text evidence="2">The sequence shown here is derived from an EMBL/GenBank/DDBJ whole genome shotgun (WGS) entry which is preliminary data.</text>
</comment>
<organism evidence="2 3">
    <name type="scientific">Sphingomonas colocasiae</name>
    <dbReference type="NCBI Taxonomy" id="1848973"/>
    <lineage>
        <taxon>Bacteria</taxon>
        <taxon>Pseudomonadati</taxon>
        <taxon>Pseudomonadota</taxon>
        <taxon>Alphaproteobacteria</taxon>
        <taxon>Sphingomonadales</taxon>
        <taxon>Sphingomonadaceae</taxon>
        <taxon>Sphingomonas</taxon>
    </lineage>
</organism>
<dbReference type="RefSeq" id="WP_222992825.1">
    <property type="nucleotide sequence ID" value="NZ_JAINVV010000013.1"/>
</dbReference>
<gene>
    <name evidence="2" type="primary">pcaD</name>
    <name evidence="2" type="ORF">K7G82_25695</name>
</gene>
<evidence type="ECO:0000313" key="2">
    <source>
        <dbReference type="EMBL" id="MBY8825722.1"/>
    </source>
</evidence>
<dbReference type="Pfam" id="PF12697">
    <property type="entry name" value="Abhydrolase_6"/>
    <property type="match status" value="1"/>
</dbReference>
<dbReference type="PANTHER" id="PTHR43433:SF5">
    <property type="entry name" value="AB HYDROLASE-1 DOMAIN-CONTAINING PROTEIN"/>
    <property type="match status" value="1"/>
</dbReference>
<proteinExistence type="predicted"/>
<reference evidence="2 3" key="1">
    <citation type="submission" date="2021-08" db="EMBL/GenBank/DDBJ databases">
        <authorList>
            <person name="Tuo L."/>
        </authorList>
    </citation>
    <scope>NUCLEOTIDE SEQUENCE [LARGE SCALE GENOMIC DNA]</scope>
    <source>
        <strain evidence="2 3">JCM 31229</strain>
    </source>
</reference>
<dbReference type="SUPFAM" id="SSF53474">
    <property type="entry name" value="alpha/beta-Hydrolases"/>
    <property type="match status" value="1"/>
</dbReference>
<name>A0ABS7PZG4_9SPHN</name>